<dbReference type="InterPro" id="IPR003593">
    <property type="entry name" value="AAA+_ATPase"/>
</dbReference>
<evidence type="ECO:0000259" key="4">
    <source>
        <dbReference type="PROSITE" id="PS50901"/>
    </source>
</evidence>
<comment type="caution">
    <text evidence="5">The sequence shown here is derived from an EMBL/GenBank/DDBJ whole genome shotgun (WGS) entry which is preliminary data.</text>
</comment>
<dbReference type="InterPro" id="IPR027417">
    <property type="entry name" value="P-loop_NTPase"/>
</dbReference>
<dbReference type="Proteomes" id="UP000321379">
    <property type="component" value="Unassembled WGS sequence"/>
</dbReference>
<keyword evidence="6" id="KW-1185">Reference proteome</keyword>
<keyword evidence="1 3" id="KW-0547">Nucleotide-binding</keyword>
<proteinExistence type="predicted"/>
<evidence type="ECO:0000313" key="5">
    <source>
        <dbReference type="EMBL" id="TXN28519.1"/>
    </source>
</evidence>
<dbReference type="PROSITE" id="PS50901">
    <property type="entry name" value="FTSK"/>
    <property type="match status" value="1"/>
</dbReference>
<evidence type="ECO:0000256" key="3">
    <source>
        <dbReference type="PROSITE-ProRule" id="PRU00289"/>
    </source>
</evidence>
<dbReference type="SMART" id="SM00382">
    <property type="entry name" value="AAA"/>
    <property type="match status" value="2"/>
</dbReference>
<dbReference type="CDD" id="cd01127">
    <property type="entry name" value="TrwB_TraG_TraD_VirD4"/>
    <property type="match status" value="1"/>
</dbReference>
<dbReference type="GO" id="GO:0005524">
    <property type="term" value="F:ATP binding"/>
    <property type="evidence" value="ECO:0007669"/>
    <property type="project" value="UniProtKB-UniRule"/>
</dbReference>
<accession>A0A5C8UMC1</accession>
<sequence>MSSSPPEARGITLPLAPESPQRHALPLVATVAPVVVSLGMWAITGSPYALAFAVLGPVIAVASLVDGRLHGHRHAKREWKRFDEQVASTRSLIDEFHAEERARLVAEVDRIRGAPDDAPGDPERWRLDDRPGVRVSLGLRVGASSVRIAEAPASPASSAAAERLAELRAYAADLADIPLLVDPFLGIGVCGPSALVNAAAREILLQLAGSLPPQEFSLAVPPGPAWQWLRSLPHRVLDAPAGANRVEWISDLRTALVAVATGATALPAECRVVLEVRAGTTARLLRCPGVEGQPIVAVFASGEAALERALFLAAAAGARGLGRAGGSDAPGPVFAALPVGSTAETSLECVFGTSEGEPFAVDLVAHGPHAVVGGTTGSGKSELLQSWILAMAAAHGPAEVTFLLVDFKGGASFAAIAGLPHVVGVVTDLDERVAARAILSLGAEIRFREAFLAGLGARDIGGMPPGKTLARLVIVVDEFAAMVVDRPELHALFADLAARGRSLGIHLILCTQRPAGVVRDAVLANARLRISLRVNNAADSVAVVGSAVAAALPAGRPGAAVVSLDGEAARPIRVALVTGDDVRRVAAARPRGDIAPRRPWCDDLPAVVPVSALSVGPKGVPIGLLDLPSEQRQASAAYDPVDQGNLLVVGGHRSGKSNLVRVLASAAVVRVMPASIDEAWEFLERELAGRPPALVVVDDLDSIVARLPDEHQQPFVDMLLAVLRSGSSGRGVALTVRRIPAALHGVAELCDSRLILRLPGRQDHLMAGGEAAGFDPTAPPGRGEWFGNRVQLALAPADPLEPDPLEPDSVEVERVDWSDGTRRAVVSTTPEAFEQAMRRAGHPEPVLQLRAGDASALAAPTVEVTGVGAHAVIVGDPDAWQAAWGLASSIRGSVSFLFHACTPAEFRAVSGQRRLPPPIVRRSTDGWLLAPDGSLRRVRALDDLEPG</sequence>
<gene>
    <name evidence="5" type="ORF">FVP33_16910</name>
</gene>
<dbReference type="InterPro" id="IPR002543">
    <property type="entry name" value="FtsK_dom"/>
</dbReference>
<reference evidence="5 6" key="1">
    <citation type="submission" date="2019-08" db="EMBL/GenBank/DDBJ databases">
        <title>Bacterial whole genome sequence for Glaciihabitans sp. CHu50b-6-2.</title>
        <authorList>
            <person name="Jin L."/>
        </authorList>
    </citation>
    <scope>NUCLEOTIDE SEQUENCE [LARGE SCALE GENOMIC DNA]</scope>
    <source>
        <strain evidence="5 6">CHu50b-6-2</strain>
    </source>
</reference>
<dbReference type="InterPro" id="IPR050206">
    <property type="entry name" value="FtsK/SpoIIIE/SftA"/>
</dbReference>
<feature type="binding site" evidence="3">
    <location>
        <begin position="374"/>
        <end position="381"/>
    </location>
    <ligand>
        <name>ATP</name>
        <dbReference type="ChEBI" id="CHEBI:30616"/>
    </ligand>
</feature>
<dbReference type="Gene3D" id="3.40.50.300">
    <property type="entry name" value="P-loop containing nucleotide triphosphate hydrolases"/>
    <property type="match status" value="3"/>
</dbReference>
<dbReference type="AlphaFoldDB" id="A0A5C8UMC1"/>
<evidence type="ECO:0000256" key="2">
    <source>
        <dbReference type="ARBA" id="ARBA00022840"/>
    </source>
</evidence>
<evidence type="ECO:0000313" key="6">
    <source>
        <dbReference type="Proteomes" id="UP000321379"/>
    </source>
</evidence>
<dbReference type="Pfam" id="PF01580">
    <property type="entry name" value="FtsK_SpoIIIE"/>
    <property type="match status" value="1"/>
</dbReference>
<dbReference type="RefSeq" id="WP_147784872.1">
    <property type="nucleotide sequence ID" value="NZ_VRMG01000013.1"/>
</dbReference>
<organism evidence="5 6">
    <name type="scientific">Lacisediminihabitans profunda</name>
    <dbReference type="NCBI Taxonomy" id="2594790"/>
    <lineage>
        <taxon>Bacteria</taxon>
        <taxon>Bacillati</taxon>
        <taxon>Actinomycetota</taxon>
        <taxon>Actinomycetes</taxon>
        <taxon>Micrococcales</taxon>
        <taxon>Microbacteriaceae</taxon>
        <taxon>Lacisediminihabitans</taxon>
    </lineage>
</organism>
<feature type="domain" description="FtsK" evidence="4">
    <location>
        <begin position="356"/>
        <end position="541"/>
    </location>
</feature>
<evidence type="ECO:0000256" key="1">
    <source>
        <dbReference type="ARBA" id="ARBA00022741"/>
    </source>
</evidence>
<dbReference type="PANTHER" id="PTHR22683:SF1">
    <property type="entry name" value="TYPE VII SECRETION SYSTEM PROTEIN ESSC"/>
    <property type="match status" value="1"/>
</dbReference>
<name>A0A5C8UMC1_9MICO</name>
<dbReference type="CDD" id="cd01120">
    <property type="entry name" value="RecA-like_superfamily"/>
    <property type="match status" value="1"/>
</dbReference>
<dbReference type="GO" id="GO:0003677">
    <property type="term" value="F:DNA binding"/>
    <property type="evidence" value="ECO:0007669"/>
    <property type="project" value="InterPro"/>
</dbReference>
<keyword evidence="2 3" id="KW-0067">ATP-binding</keyword>
<protein>
    <recommendedName>
        <fullName evidence="4">FtsK domain-containing protein</fullName>
    </recommendedName>
</protein>
<dbReference type="EMBL" id="VRMG01000013">
    <property type="protein sequence ID" value="TXN28519.1"/>
    <property type="molecule type" value="Genomic_DNA"/>
</dbReference>
<dbReference type="PANTHER" id="PTHR22683">
    <property type="entry name" value="SPORULATION PROTEIN RELATED"/>
    <property type="match status" value="1"/>
</dbReference>
<dbReference type="SUPFAM" id="SSF52540">
    <property type="entry name" value="P-loop containing nucleoside triphosphate hydrolases"/>
    <property type="match status" value="2"/>
</dbReference>